<protein>
    <submittedName>
        <fullName evidence="2">Uncharacterized protein</fullName>
    </submittedName>
</protein>
<feature type="region of interest" description="Disordered" evidence="1">
    <location>
        <begin position="17"/>
        <end position="54"/>
    </location>
</feature>
<feature type="region of interest" description="Disordered" evidence="1">
    <location>
        <begin position="277"/>
        <end position="305"/>
    </location>
</feature>
<reference evidence="2" key="1">
    <citation type="submission" date="2019-05" db="EMBL/GenBank/DDBJ databases">
        <title>Annotation for the trematode Fasciolopsis buski.</title>
        <authorList>
            <person name="Choi Y.-J."/>
        </authorList>
    </citation>
    <scope>NUCLEOTIDE SEQUENCE</scope>
    <source>
        <strain evidence="2">HT</strain>
        <tissue evidence="2">Whole worm</tissue>
    </source>
</reference>
<sequence>MQARRIGIRTHRERLKMLLSPIPEQPELVDRAPPTGTDLSDNPDQDSEGAYISKKKIKQQERTLNRLAETVAALPNPKVFRRPSARQPSRRLRNNARKTTSPTSPSNGFVTRAQLSYEDGVPLIGPAVTNPDPYTHSTLRVASSVPDLSSTMRRLSRAAAQRADITQVQWAPLPPPSSSGQTDAVAPPTYDQTMFEDTFGANPPKTSAQAKRLAKRQRKGTVRPSDFAKSHPRAGRIGDRRVRRTKEEQLALKLARLAPDAFPDKNPEPHRSSLIEITLPNRPNSPPIPGAKRPSQSRLSTGNLPDLCLDEGDSISWSSPNHIRYRRARSVSELAVSPLAVKLFQSQPSLVHSLGKSLVSTVSDRSKTSRK</sequence>
<dbReference type="AlphaFoldDB" id="A0A8E0RWV2"/>
<evidence type="ECO:0000313" key="3">
    <source>
        <dbReference type="Proteomes" id="UP000728185"/>
    </source>
</evidence>
<proteinExistence type="predicted"/>
<dbReference type="EMBL" id="LUCM01007144">
    <property type="protein sequence ID" value="KAA0190373.1"/>
    <property type="molecule type" value="Genomic_DNA"/>
</dbReference>
<feature type="compositionally biased region" description="Polar residues" evidence="1">
    <location>
        <begin position="294"/>
        <end position="303"/>
    </location>
</feature>
<dbReference type="OrthoDB" id="5963193at2759"/>
<gene>
    <name evidence="2" type="ORF">FBUS_08188</name>
</gene>
<name>A0A8E0RWV2_9TREM</name>
<evidence type="ECO:0000313" key="2">
    <source>
        <dbReference type="EMBL" id="KAA0190373.1"/>
    </source>
</evidence>
<keyword evidence="3" id="KW-1185">Reference proteome</keyword>
<feature type="compositionally biased region" description="Basic residues" evidence="1">
    <location>
        <begin position="79"/>
        <end position="96"/>
    </location>
</feature>
<dbReference type="Proteomes" id="UP000728185">
    <property type="component" value="Unassembled WGS sequence"/>
</dbReference>
<evidence type="ECO:0000256" key="1">
    <source>
        <dbReference type="SAM" id="MobiDB-lite"/>
    </source>
</evidence>
<feature type="compositionally biased region" description="Polar residues" evidence="1">
    <location>
        <begin position="97"/>
        <end position="109"/>
    </location>
</feature>
<feature type="region of interest" description="Disordered" evidence="1">
    <location>
        <begin position="213"/>
        <end position="240"/>
    </location>
</feature>
<comment type="caution">
    <text evidence="2">The sequence shown here is derived from an EMBL/GenBank/DDBJ whole genome shotgun (WGS) entry which is preliminary data.</text>
</comment>
<feature type="region of interest" description="Disordered" evidence="1">
    <location>
        <begin position="74"/>
        <end position="110"/>
    </location>
</feature>
<organism evidence="2 3">
    <name type="scientific">Fasciolopsis buskii</name>
    <dbReference type="NCBI Taxonomy" id="27845"/>
    <lineage>
        <taxon>Eukaryota</taxon>
        <taxon>Metazoa</taxon>
        <taxon>Spiralia</taxon>
        <taxon>Lophotrochozoa</taxon>
        <taxon>Platyhelminthes</taxon>
        <taxon>Trematoda</taxon>
        <taxon>Digenea</taxon>
        <taxon>Plagiorchiida</taxon>
        <taxon>Echinostomata</taxon>
        <taxon>Echinostomatoidea</taxon>
        <taxon>Fasciolidae</taxon>
        <taxon>Fasciolopsis</taxon>
    </lineage>
</organism>
<accession>A0A8E0RWV2</accession>